<keyword evidence="2" id="KW-1185">Reference proteome</keyword>
<dbReference type="SUPFAM" id="SSF53335">
    <property type="entry name" value="S-adenosyl-L-methionine-dependent methyltransferases"/>
    <property type="match status" value="1"/>
</dbReference>
<organism evidence="1 2">
    <name type="scientific">Stenotrophomonas mori</name>
    <dbReference type="NCBI Taxonomy" id="2871096"/>
    <lineage>
        <taxon>Bacteria</taxon>
        <taxon>Pseudomonadati</taxon>
        <taxon>Pseudomonadota</taxon>
        <taxon>Gammaproteobacteria</taxon>
        <taxon>Lysobacterales</taxon>
        <taxon>Lysobacteraceae</taxon>
        <taxon>Stenotrophomonas</taxon>
    </lineage>
</organism>
<dbReference type="EMBL" id="JAIKTS010000001">
    <property type="protein sequence ID" value="MCL7714411.1"/>
    <property type="molecule type" value="Genomic_DNA"/>
</dbReference>
<dbReference type="InterPro" id="IPR029063">
    <property type="entry name" value="SAM-dependent_MTases_sf"/>
</dbReference>
<evidence type="ECO:0000313" key="2">
    <source>
        <dbReference type="Proteomes" id="UP001431235"/>
    </source>
</evidence>
<sequence>MPAAPFPRQAAVSSWFEKAGAQRMRAAEHDYLLARVRAVPAQPWLWLAPSASWLPRECPDGRGVRLHRSADGRQWLGDVACSLPLPLPSEAVNAIVLQHAAGSGLDGLLSECARVLMPGGRLWLTALNRYSPYRVRWQWQDARPASLAHCRLRLRRDGLQVSARTHFGPLWHESGATGGKALPGLRAVSVIEFEKRTRALIGPEAVRAGGWRAPVAT</sequence>
<evidence type="ECO:0000313" key="1">
    <source>
        <dbReference type="EMBL" id="MCL7714411.1"/>
    </source>
</evidence>
<accession>A0ABT0SH26</accession>
<dbReference type="Gene3D" id="3.40.50.150">
    <property type="entry name" value="Vaccinia Virus protein VP39"/>
    <property type="match status" value="1"/>
</dbReference>
<evidence type="ECO:0008006" key="3">
    <source>
        <dbReference type="Google" id="ProtNLM"/>
    </source>
</evidence>
<reference evidence="1 2" key="1">
    <citation type="submission" date="2021-08" db="EMBL/GenBank/DDBJ databases">
        <title>Novel members of of the genus Stenotrophomonas from differernt environment.</title>
        <authorList>
            <person name="Deng Y."/>
        </authorList>
    </citation>
    <scope>NUCLEOTIDE SEQUENCE [LARGE SCALE GENOMIC DNA]</scope>
    <source>
        <strain evidence="1 2">CPCC 101365</strain>
    </source>
</reference>
<comment type="caution">
    <text evidence="1">The sequence shown here is derived from an EMBL/GenBank/DDBJ whole genome shotgun (WGS) entry which is preliminary data.</text>
</comment>
<proteinExistence type="predicted"/>
<protein>
    <recommendedName>
        <fullName evidence="3">Methyltransferase type 11 domain-containing protein</fullName>
    </recommendedName>
</protein>
<name>A0ABT0SH26_9GAMM</name>
<gene>
    <name evidence="1" type="ORF">K5L01_07085</name>
</gene>
<dbReference type="Proteomes" id="UP001431235">
    <property type="component" value="Unassembled WGS sequence"/>
</dbReference>